<dbReference type="KEGG" id="hpaa:E5Q53_08685"/>
<dbReference type="STRING" id="735.B0185_00425"/>
<dbReference type="Pfam" id="PF07963">
    <property type="entry name" value="N_methyl"/>
    <property type="match status" value="1"/>
</dbReference>
<gene>
    <name evidence="5" type="ORF">DPV98_00375</name>
    <name evidence="4" type="ORF">E5Q53_08685</name>
</gene>
<dbReference type="GO" id="GO:0044096">
    <property type="term" value="C:type IV pilus"/>
    <property type="evidence" value="ECO:0007669"/>
    <property type="project" value="TreeGrafter"/>
</dbReference>
<dbReference type="InterPro" id="IPR012902">
    <property type="entry name" value="N_methyl_site"/>
</dbReference>
<dbReference type="InterPro" id="IPR001082">
    <property type="entry name" value="Pilin"/>
</dbReference>
<comment type="similarity">
    <text evidence="1">Belongs to the N-Me-Phe pilin family.</text>
</comment>
<dbReference type="EMBL" id="QEQD01000001">
    <property type="protein sequence ID" value="RDF05767.1"/>
    <property type="molecule type" value="Genomic_DNA"/>
</dbReference>
<evidence type="ECO:0000256" key="2">
    <source>
        <dbReference type="ARBA" id="ARBA00022481"/>
    </source>
</evidence>
<dbReference type="AlphaFoldDB" id="A0A369ZG21"/>
<dbReference type="Pfam" id="PF00114">
    <property type="entry name" value="Pilin"/>
    <property type="match status" value="1"/>
</dbReference>
<keyword evidence="2" id="KW-0488">Methylation</keyword>
<evidence type="ECO:0000313" key="5">
    <source>
        <dbReference type="EMBL" id="RDF05767.1"/>
    </source>
</evidence>
<evidence type="ECO:0000313" key="7">
    <source>
        <dbReference type="Proteomes" id="UP000323974"/>
    </source>
</evidence>
<feature type="transmembrane region" description="Helical" evidence="3">
    <location>
        <begin position="20"/>
        <end position="40"/>
    </location>
</feature>
<keyword evidence="3" id="KW-0472">Membrane</keyword>
<dbReference type="PANTHER" id="PTHR30093">
    <property type="entry name" value="GENERAL SECRETION PATHWAY PROTEIN G"/>
    <property type="match status" value="1"/>
</dbReference>
<dbReference type="EMBL" id="CP038817">
    <property type="protein sequence ID" value="QEN11488.1"/>
    <property type="molecule type" value="Genomic_DNA"/>
</dbReference>
<name>A0A369ZG21_HAEPH</name>
<dbReference type="NCBIfam" id="TIGR02532">
    <property type="entry name" value="IV_pilin_GFxxxE"/>
    <property type="match status" value="1"/>
</dbReference>
<dbReference type="RefSeq" id="WP_005707325.1">
    <property type="nucleotide sequence ID" value="NZ_CAUPAH010000013.1"/>
</dbReference>
<dbReference type="SUPFAM" id="SSF54523">
    <property type="entry name" value="Pili subunits"/>
    <property type="match status" value="1"/>
</dbReference>
<dbReference type="Proteomes" id="UP000253999">
    <property type="component" value="Unassembled WGS sequence"/>
</dbReference>
<organism evidence="5 6">
    <name type="scientific">Haemophilus parahaemolyticus</name>
    <dbReference type="NCBI Taxonomy" id="735"/>
    <lineage>
        <taxon>Bacteria</taxon>
        <taxon>Pseudomonadati</taxon>
        <taxon>Pseudomonadota</taxon>
        <taxon>Gammaproteobacteria</taxon>
        <taxon>Pasteurellales</taxon>
        <taxon>Pasteurellaceae</taxon>
        <taxon>Haemophilus</taxon>
    </lineage>
</organism>
<protein>
    <submittedName>
        <fullName evidence="5">Prepilin-type N-terminal cleavage/methylation domain-containing protein</fullName>
    </submittedName>
</protein>
<dbReference type="Proteomes" id="UP000323974">
    <property type="component" value="Chromosome"/>
</dbReference>
<reference evidence="5 6" key="1">
    <citation type="submission" date="2018-05" db="EMBL/GenBank/DDBJ databases">
        <title>Draft Genome Sequences for a Diverse set of 7 Haemophilus Species.</title>
        <authorList>
            <person name="Nichols M."/>
            <person name="Topaz N."/>
            <person name="Wang X."/>
            <person name="Wang X."/>
            <person name="Boxrud D."/>
        </authorList>
    </citation>
    <scope>NUCLEOTIDE SEQUENCE [LARGE SCALE GENOMIC DNA]</scope>
    <source>
        <strain evidence="5 6">C2010039593</strain>
    </source>
</reference>
<evidence type="ECO:0000313" key="6">
    <source>
        <dbReference type="Proteomes" id="UP000253999"/>
    </source>
</evidence>
<sequence>MKSLTKKPLFLKPTKAFTLIELMIVIAIIAILATIAIPSYTTYTQKAALSELLRASASYKSDVEVCIYNTGEVTNCSGGSNGVQANKASSDETKYLKSVSVASGVITVAGKGNIDGFGYTMTPTFSSNTISWKTTCTGSDISLFPANFCSTSSTN</sequence>
<dbReference type="GeneID" id="78223165"/>
<keyword evidence="3" id="KW-0812">Transmembrane</keyword>
<reference evidence="4 7" key="2">
    <citation type="submission" date="2019-04" db="EMBL/GenBank/DDBJ databases">
        <title>Complete Genome and Methylome Analysis of Haemophilus haemolyticus NEB129.</title>
        <authorList>
            <person name="Fomenkov A."/>
            <person name="Roberts R.J."/>
            <person name="Anton B.P."/>
            <person name="Vincze T."/>
        </authorList>
    </citation>
    <scope>NUCLEOTIDE SEQUENCE [LARGE SCALE GENOMIC DNA]</scope>
    <source>
        <strain evidence="4 7">NEB129</strain>
    </source>
</reference>
<dbReference type="Gene3D" id="3.30.700.10">
    <property type="entry name" value="Glycoprotein, Type 4 Pilin"/>
    <property type="match status" value="1"/>
</dbReference>
<dbReference type="GO" id="GO:0043107">
    <property type="term" value="P:type IV pilus-dependent motility"/>
    <property type="evidence" value="ECO:0007669"/>
    <property type="project" value="TreeGrafter"/>
</dbReference>
<dbReference type="InterPro" id="IPR045584">
    <property type="entry name" value="Pilin-like"/>
</dbReference>
<dbReference type="PANTHER" id="PTHR30093:SF34">
    <property type="entry name" value="PREPILIN PEPTIDASE-DEPENDENT PROTEIN D"/>
    <property type="match status" value="1"/>
</dbReference>
<evidence type="ECO:0000313" key="4">
    <source>
        <dbReference type="EMBL" id="QEN11488.1"/>
    </source>
</evidence>
<evidence type="ECO:0000256" key="3">
    <source>
        <dbReference type="SAM" id="Phobius"/>
    </source>
</evidence>
<proteinExistence type="inferred from homology"/>
<accession>A0A369ZG21</accession>
<keyword evidence="3" id="KW-1133">Transmembrane helix</keyword>
<evidence type="ECO:0000256" key="1">
    <source>
        <dbReference type="ARBA" id="ARBA00005233"/>
    </source>
</evidence>